<feature type="active site" description="Nucleophile" evidence="6">
    <location>
        <position position="114"/>
    </location>
</feature>
<feature type="active site" description="Proton acceptor" evidence="6">
    <location>
        <position position="260"/>
    </location>
</feature>
<evidence type="ECO:0000256" key="4">
    <source>
        <dbReference type="ARBA" id="ARBA00023098"/>
    </source>
</evidence>
<feature type="short sequence motif" description="DGA/G" evidence="6">
    <location>
        <begin position="260"/>
        <end position="262"/>
    </location>
</feature>
<name>A0ABQ6C1H3_9BURK</name>
<proteinExistence type="predicted"/>
<comment type="caution">
    <text evidence="8">The sequence shown here is derived from an EMBL/GenBank/DDBJ whole genome shotgun (WGS) entry which is preliminary data.</text>
</comment>
<keyword evidence="9" id="KW-1185">Reference proteome</keyword>
<gene>
    <name evidence="8" type="ORF">GCM10007935_15010</name>
</gene>
<keyword evidence="4 6" id="KW-0443">Lipid metabolism</keyword>
<dbReference type="CDD" id="cd07205">
    <property type="entry name" value="Pat_PNPLA6_PNPLA7_NTE1_like"/>
    <property type="match status" value="1"/>
</dbReference>
<dbReference type="PANTHER" id="PTHR14226:SF29">
    <property type="entry name" value="NEUROPATHY TARGET ESTERASE SWS"/>
    <property type="match status" value="1"/>
</dbReference>
<feature type="short sequence motif" description="GXGXXG" evidence="6">
    <location>
        <begin position="85"/>
        <end position="90"/>
    </location>
</feature>
<evidence type="ECO:0000256" key="5">
    <source>
        <dbReference type="ARBA" id="ARBA00023136"/>
    </source>
</evidence>
<dbReference type="Gene3D" id="3.10.20.310">
    <property type="entry name" value="membrane protein fhac"/>
    <property type="match status" value="1"/>
</dbReference>
<dbReference type="PANTHER" id="PTHR14226">
    <property type="entry name" value="NEUROPATHY TARGET ESTERASE/SWISS CHEESE D.MELANOGASTER"/>
    <property type="match status" value="1"/>
</dbReference>
<dbReference type="InterPro" id="IPR016035">
    <property type="entry name" value="Acyl_Trfase/lysoPLipase"/>
</dbReference>
<accession>A0ABQ6C1H3</accession>
<dbReference type="Pfam" id="PF01734">
    <property type="entry name" value="Patatin"/>
    <property type="match status" value="1"/>
</dbReference>
<dbReference type="InterPro" id="IPR000184">
    <property type="entry name" value="Bac_surfAg_D15"/>
</dbReference>
<keyword evidence="5" id="KW-0472">Membrane</keyword>
<dbReference type="SUPFAM" id="SSF52151">
    <property type="entry name" value="FabD/lysophospholipase-like"/>
    <property type="match status" value="1"/>
</dbReference>
<evidence type="ECO:0000256" key="3">
    <source>
        <dbReference type="ARBA" id="ARBA00022963"/>
    </source>
</evidence>
<protein>
    <submittedName>
        <fullName evidence="8">Patatin-like phospholipase</fullName>
    </submittedName>
</protein>
<evidence type="ECO:0000256" key="6">
    <source>
        <dbReference type="PROSITE-ProRule" id="PRU01161"/>
    </source>
</evidence>
<sequence>MRLGRHGLPALLRAPTLRFDATFRLMAAMLIRRLLSCFFARPRCAGLLAGLALLAGWPATAAAADTPLSRLLHPARPKVALVLSGGGARGLSHVGVLQVLEAARVPVDMVVGTSMGAIVGGLYAAGMSPQALQDEVVSLDWGGIFQRSEPRQLLSQRRKEEDFELAPLIELGFRDGEFRLPTGAVSTRSLELLLRRYTLGARHLASFDGLPIPFRAVATDMETGEPIVMDHGDLAAALRASMSVPGVFSPLEVNGRILGDGGLVNNLPVDVARRMGADVIIAVNIGTPLAGRETLGTLVGITTQMVNILTEQNVRRSMDMLTKSDLLLLPDLGTITSASFDRAEDLVKIGRDYAESVRQALDRFAVTPEAYAAWQAHRQTRLTQEQGADSWVSQVRFEGVEQDRIDRVRQLVDSEAGQPLDVQRVEQDLRTLAATGDFDRVDYRLDRLHAESGEALVIRLRENDWGPNYLRMGLDLRTDFEGQSAFNLRLSHNRRWINRYGAEWRNLLQLGQTSVASTEFYQPLGRDGTQFLSAYLSSSLRRVDLFEGSGEAAASLSRTHVDLGLDYGWPLGVLGHLGEARVGLLSAWRQTSPKIISTSLSDIDPAIWRQRWRDNGLRFSLVSDQLDYANFPTSGYRLRGELIGGRRLVSGQPSSSFVKMDLTATGAITWGRDTLNLGFRAARASRLAIGSIDEFSLGGFQQLSGFRIGQVSGNMLAFGRLTYYHRLPWNSPLTRALFVGGSLEAGNAWLRRRDASWNDLLVGRSLFVGADTALGPLYLSVVSAPRGYTGLYLFLGRP</sequence>
<comment type="subcellular location">
    <subcellularLocation>
        <location evidence="1">Membrane</location>
    </subcellularLocation>
</comment>
<keyword evidence="3 6" id="KW-0442">Lipid degradation</keyword>
<feature type="domain" description="PNPLA" evidence="7">
    <location>
        <begin position="81"/>
        <end position="273"/>
    </location>
</feature>
<reference evidence="9" key="1">
    <citation type="journal article" date="2019" name="Int. J. Syst. Evol. Microbiol.">
        <title>The Global Catalogue of Microorganisms (GCM) 10K type strain sequencing project: providing services to taxonomists for standard genome sequencing and annotation.</title>
        <authorList>
            <consortium name="The Broad Institute Genomics Platform"/>
            <consortium name="The Broad Institute Genome Sequencing Center for Infectious Disease"/>
            <person name="Wu L."/>
            <person name="Ma J."/>
        </authorList>
    </citation>
    <scope>NUCLEOTIDE SEQUENCE [LARGE SCALE GENOMIC DNA]</scope>
    <source>
        <strain evidence="9">NBRC 109341</strain>
    </source>
</reference>
<dbReference type="InterPro" id="IPR002641">
    <property type="entry name" value="PNPLA_dom"/>
</dbReference>
<dbReference type="Proteomes" id="UP001156903">
    <property type="component" value="Unassembled WGS sequence"/>
</dbReference>
<evidence type="ECO:0000313" key="9">
    <source>
        <dbReference type="Proteomes" id="UP001156903"/>
    </source>
</evidence>
<keyword evidence="2 6" id="KW-0378">Hydrolase</keyword>
<evidence type="ECO:0000256" key="2">
    <source>
        <dbReference type="ARBA" id="ARBA00022801"/>
    </source>
</evidence>
<dbReference type="Pfam" id="PF01103">
    <property type="entry name" value="Omp85"/>
    <property type="match status" value="1"/>
</dbReference>
<organism evidence="8 9">
    <name type="scientific">Hydrogenophaga electricum</name>
    <dbReference type="NCBI Taxonomy" id="1230953"/>
    <lineage>
        <taxon>Bacteria</taxon>
        <taxon>Pseudomonadati</taxon>
        <taxon>Pseudomonadota</taxon>
        <taxon>Betaproteobacteria</taxon>
        <taxon>Burkholderiales</taxon>
        <taxon>Comamonadaceae</taxon>
        <taxon>Hydrogenophaga</taxon>
    </lineage>
</organism>
<dbReference type="InterPro" id="IPR050301">
    <property type="entry name" value="NTE"/>
</dbReference>
<dbReference type="EMBL" id="BSPB01000008">
    <property type="protein sequence ID" value="GLS14071.1"/>
    <property type="molecule type" value="Genomic_DNA"/>
</dbReference>
<evidence type="ECO:0000313" key="8">
    <source>
        <dbReference type="EMBL" id="GLS14071.1"/>
    </source>
</evidence>
<evidence type="ECO:0000259" key="7">
    <source>
        <dbReference type="PROSITE" id="PS51635"/>
    </source>
</evidence>
<dbReference type="Gene3D" id="3.40.1090.10">
    <property type="entry name" value="Cytosolic phospholipase A2 catalytic domain"/>
    <property type="match status" value="2"/>
</dbReference>
<dbReference type="PROSITE" id="PS51635">
    <property type="entry name" value="PNPLA"/>
    <property type="match status" value="1"/>
</dbReference>
<feature type="short sequence motif" description="GXSXG" evidence="6">
    <location>
        <begin position="112"/>
        <end position="116"/>
    </location>
</feature>
<evidence type="ECO:0000256" key="1">
    <source>
        <dbReference type="ARBA" id="ARBA00004370"/>
    </source>
</evidence>